<dbReference type="EMBL" id="LAZR01035566">
    <property type="protein sequence ID" value="KKL27169.1"/>
    <property type="molecule type" value="Genomic_DNA"/>
</dbReference>
<dbReference type="InterPro" id="IPR038215">
    <property type="entry name" value="TN5-like_N_sf"/>
</dbReference>
<dbReference type="InterPro" id="IPR047768">
    <property type="entry name" value="Tn5p-like"/>
</dbReference>
<dbReference type="InterPro" id="IPR002559">
    <property type="entry name" value="Transposase_11"/>
</dbReference>
<feature type="domain" description="Transposase Tn5-like N-terminal" evidence="2">
    <location>
        <begin position="8"/>
        <end position="65"/>
    </location>
</feature>
<dbReference type="GO" id="GO:0003677">
    <property type="term" value="F:DNA binding"/>
    <property type="evidence" value="ECO:0007669"/>
    <property type="project" value="InterPro"/>
</dbReference>
<evidence type="ECO:0000259" key="2">
    <source>
        <dbReference type="Pfam" id="PF14706"/>
    </source>
</evidence>
<dbReference type="SUPFAM" id="SSF53098">
    <property type="entry name" value="Ribonuclease H-like"/>
    <property type="match status" value="1"/>
</dbReference>
<evidence type="ECO:0000259" key="1">
    <source>
        <dbReference type="Pfam" id="PF01609"/>
    </source>
</evidence>
<dbReference type="InterPro" id="IPR012337">
    <property type="entry name" value="RNaseH-like_sf"/>
</dbReference>
<gene>
    <name evidence="3" type="ORF">LCGC14_2387870</name>
</gene>
<proteinExistence type="predicted"/>
<dbReference type="Pfam" id="PF01609">
    <property type="entry name" value="DDE_Tnp_1"/>
    <property type="match status" value="1"/>
</dbReference>
<dbReference type="AlphaFoldDB" id="A0A0F9BZ53"/>
<sequence length="466" mass="53773">MVSNESLEWAQLIFSKAKLNDPRRTKRLVKIAASLASNAGKSLMSSCPDPASIEGAYRFIRNDNISADDIAQAGFAHTDTIVKERPLVLALQDTTGLSYKHSVCDELGEVNSASDEKRSSKGRTLYAHSTLMLDANEEKAIGLAYQHYWYREKKQTGKQNTLQCRDRELKESYKWQNNVEEVKERLGDLSNVIDVCDREADMYEYLDYQIQNEHRFIVRAKDNRRLVGEYHKLEDILPTLTPAGQYEIDIQQRGGRKARTAHIDVSFTSIKLKKPQRAKGEKEAPLTLVVCTEQNNDNKNKLQWLLYTTESVTNAVEARKIARYYELRWRIEEFHKIWKTEGTEVEKLRMQYLDNLKKAAVIEAFIAVRLLQLRELAQNREEAEKVSCEVYLDTLSWKLLFKATNQKAPMPKEAPSLKWAYYAIAKLGGWHDSKRTGRVGTKAMWDGWVKLVFLVESYAFMKELDL</sequence>
<dbReference type="PANTHER" id="PTHR37319:SF1">
    <property type="entry name" value="TRANSPOSASE TN5 DIMERISATION DOMAIN-CONTAINING PROTEIN"/>
    <property type="match status" value="1"/>
</dbReference>
<dbReference type="InterPro" id="IPR014737">
    <property type="entry name" value="Transposase_Tn5-like_C"/>
</dbReference>
<comment type="caution">
    <text evidence="3">The sequence shown here is derived from an EMBL/GenBank/DDBJ whole genome shotgun (WGS) entry which is preliminary data.</text>
</comment>
<dbReference type="InterPro" id="IPR014735">
    <property type="entry name" value="Transposase_Tn5-like_N"/>
</dbReference>
<organism evidence="3">
    <name type="scientific">marine sediment metagenome</name>
    <dbReference type="NCBI Taxonomy" id="412755"/>
    <lineage>
        <taxon>unclassified sequences</taxon>
        <taxon>metagenomes</taxon>
        <taxon>ecological metagenomes</taxon>
    </lineage>
</organism>
<dbReference type="Pfam" id="PF14706">
    <property type="entry name" value="Tnp_DNA_bind"/>
    <property type="match status" value="1"/>
</dbReference>
<dbReference type="NCBIfam" id="NF033590">
    <property type="entry name" value="transpos_IS4_3"/>
    <property type="match status" value="1"/>
</dbReference>
<dbReference type="Gene3D" id="3.90.350.10">
    <property type="entry name" value="Transposase Inhibitor Protein From Tn5, Chain A, domain 1"/>
    <property type="match status" value="1"/>
</dbReference>
<feature type="domain" description="Transposase IS4-like" evidence="1">
    <location>
        <begin position="197"/>
        <end position="365"/>
    </location>
</feature>
<dbReference type="PANTHER" id="PTHR37319">
    <property type="entry name" value="TRANSPOSASE"/>
    <property type="match status" value="1"/>
</dbReference>
<evidence type="ECO:0008006" key="4">
    <source>
        <dbReference type="Google" id="ProtNLM"/>
    </source>
</evidence>
<protein>
    <recommendedName>
        <fullName evidence="4">Transposase IS4-like domain-containing protein</fullName>
    </recommendedName>
</protein>
<reference evidence="3" key="1">
    <citation type="journal article" date="2015" name="Nature">
        <title>Complex archaea that bridge the gap between prokaryotes and eukaryotes.</title>
        <authorList>
            <person name="Spang A."/>
            <person name="Saw J.H."/>
            <person name="Jorgensen S.L."/>
            <person name="Zaremba-Niedzwiedzka K."/>
            <person name="Martijn J."/>
            <person name="Lind A.E."/>
            <person name="van Eijk R."/>
            <person name="Schleper C."/>
            <person name="Guy L."/>
            <person name="Ettema T.J."/>
        </authorList>
    </citation>
    <scope>NUCLEOTIDE SEQUENCE</scope>
</reference>
<dbReference type="GO" id="GO:0004803">
    <property type="term" value="F:transposase activity"/>
    <property type="evidence" value="ECO:0007669"/>
    <property type="project" value="InterPro"/>
</dbReference>
<accession>A0A0F9BZ53</accession>
<dbReference type="GO" id="GO:0006313">
    <property type="term" value="P:DNA transposition"/>
    <property type="evidence" value="ECO:0007669"/>
    <property type="project" value="InterPro"/>
</dbReference>
<name>A0A0F9BZ53_9ZZZZ</name>
<dbReference type="Gene3D" id="1.10.740.10">
    <property type="entry name" value="Transferase Inhibitor Protein From Tn5, Chain"/>
    <property type="match status" value="1"/>
</dbReference>
<evidence type="ECO:0000313" key="3">
    <source>
        <dbReference type="EMBL" id="KKL27169.1"/>
    </source>
</evidence>
<dbReference type="InterPro" id="IPR054836">
    <property type="entry name" value="Tn5_transposase"/>
</dbReference>
<dbReference type="Gene3D" id="1.10.246.40">
    <property type="entry name" value="Tn5 transposase, domain 1"/>
    <property type="match status" value="1"/>
</dbReference>